<dbReference type="EMBL" id="LQQY01000019">
    <property type="protein sequence ID" value="KZE48032.1"/>
    <property type="molecule type" value="Genomic_DNA"/>
</dbReference>
<evidence type="ECO:0000313" key="2">
    <source>
        <dbReference type="EMBL" id="KZE48032.1"/>
    </source>
</evidence>
<evidence type="ECO:0000256" key="1">
    <source>
        <dbReference type="SAM" id="Phobius"/>
    </source>
</evidence>
<dbReference type="AlphaFoldDB" id="A0A165K477"/>
<accession>A0A165K477</accession>
<sequence>MKKNTWIILAAAIIFILLFAWLLSRESGVEKVLNHYTKEKYGFNVTIMSTKHEHPTIFIVKRTDQPEVVFLMEMEEKTFSSKVLYDNYGEAGLLLEFNKWLEDSPEAATLKTLGFEHPHLTNYYRDGDTWNLHDLETALFLYRKMPLEESDAEALAGAASSLTTIKDELTKTGFELTIVEVNELSDYPALYEHQSDVISTKNTRTFNFRQLGGIDSAEDARKLLD</sequence>
<dbReference type="RefSeq" id="WP_063191364.1">
    <property type="nucleotide sequence ID" value="NZ_LQQY01000019.1"/>
</dbReference>
<feature type="transmembrane region" description="Helical" evidence="1">
    <location>
        <begin position="6"/>
        <end position="23"/>
    </location>
</feature>
<protein>
    <submittedName>
        <fullName evidence="2">Uncharacterized protein</fullName>
    </submittedName>
</protein>
<keyword evidence="1" id="KW-1133">Transmembrane helix</keyword>
<gene>
    <name evidence="2" type="ORF">AV649_20100</name>
</gene>
<keyword evidence="1" id="KW-0472">Membrane</keyword>
<name>A0A165K477_9BACI</name>
<dbReference type="Proteomes" id="UP000076510">
    <property type="component" value="Unassembled WGS sequence"/>
</dbReference>
<evidence type="ECO:0000313" key="3">
    <source>
        <dbReference type="Proteomes" id="UP000076510"/>
    </source>
</evidence>
<organism evidence="2 3">
    <name type="scientific">Rossellomorea marisflavi</name>
    <dbReference type="NCBI Taxonomy" id="189381"/>
    <lineage>
        <taxon>Bacteria</taxon>
        <taxon>Bacillati</taxon>
        <taxon>Bacillota</taxon>
        <taxon>Bacilli</taxon>
        <taxon>Bacillales</taxon>
        <taxon>Bacillaceae</taxon>
        <taxon>Rossellomorea</taxon>
    </lineage>
</organism>
<proteinExistence type="predicted"/>
<keyword evidence="1" id="KW-0812">Transmembrane</keyword>
<reference evidence="3" key="1">
    <citation type="submission" date="2016-01" db="EMBL/GenBank/DDBJ databases">
        <title>Whole genome sequencing of Bhargavaea cecembensis T14.</title>
        <authorList>
            <person name="Hong K.W."/>
        </authorList>
    </citation>
    <scope>NUCLEOTIDE SEQUENCE [LARGE SCALE GENOMIC DNA]</scope>
    <source>
        <strain evidence="3">M19</strain>
    </source>
</reference>
<comment type="caution">
    <text evidence="2">The sequence shown here is derived from an EMBL/GenBank/DDBJ whole genome shotgun (WGS) entry which is preliminary data.</text>
</comment>